<sequence length="293" mass="32824">MKIGATAWPWPRELLLPQQLLKMLPKLSNWLVLDAIPRKKELQLSYSHITEATWLGELCVGLVRLQALVRGHKVRKQAQGAMRCMQALVSSRKVMECAPKKQDAVMRRERALAYAYSYEEEQRQHHQRLYMQPLHNDKDIRVHLNEREKVQWGRNWLERWMSSQPCHPHQLGLQEGSYIALPTTTTTTAAAVGLKQCPQLYVPNPISQGQGAKSGSNKQQQGAFVPQWNTSTKKGSGCDSSSSGGVPTIYQPPRSPALKNNGSRVPSRRLGGCSLDAGVGGEDWRLGMGSHGW</sequence>
<feature type="compositionally biased region" description="Low complexity" evidence="3">
    <location>
        <begin position="230"/>
        <end position="245"/>
    </location>
</feature>
<dbReference type="PROSITE" id="PS50096">
    <property type="entry name" value="IQ"/>
    <property type="match status" value="1"/>
</dbReference>
<evidence type="ECO:0000256" key="3">
    <source>
        <dbReference type="SAM" id="MobiDB-lite"/>
    </source>
</evidence>
<keyword evidence="5" id="KW-1185">Reference proteome</keyword>
<dbReference type="AlphaFoldDB" id="A0A6A3B4I2"/>
<feature type="region of interest" description="Disordered" evidence="3">
    <location>
        <begin position="228"/>
        <end position="266"/>
    </location>
</feature>
<proteinExistence type="inferred from homology"/>
<evidence type="ECO:0000313" key="4">
    <source>
        <dbReference type="EMBL" id="KAE8710778.1"/>
    </source>
</evidence>
<dbReference type="EMBL" id="VEPZ02000927">
    <property type="protein sequence ID" value="KAE8710778.1"/>
    <property type="molecule type" value="Genomic_DNA"/>
</dbReference>
<evidence type="ECO:0000256" key="1">
    <source>
        <dbReference type="ARBA" id="ARBA00022860"/>
    </source>
</evidence>
<keyword evidence="1" id="KW-0112">Calmodulin-binding</keyword>
<dbReference type="PANTHER" id="PTHR32295">
    <property type="entry name" value="IQ-DOMAIN 5-RELATED"/>
    <property type="match status" value="1"/>
</dbReference>
<dbReference type="GO" id="GO:0005516">
    <property type="term" value="F:calmodulin binding"/>
    <property type="evidence" value="ECO:0007669"/>
    <property type="project" value="UniProtKB-KW"/>
</dbReference>
<reference evidence="4" key="1">
    <citation type="submission" date="2019-09" db="EMBL/GenBank/DDBJ databases">
        <title>Draft genome information of white flower Hibiscus syriacus.</title>
        <authorList>
            <person name="Kim Y.-M."/>
        </authorList>
    </citation>
    <scope>NUCLEOTIDE SEQUENCE [LARGE SCALE GENOMIC DNA]</scope>
    <source>
        <strain evidence="4">YM2019G1</strain>
    </source>
</reference>
<protein>
    <recommendedName>
        <fullName evidence="6">DUF4005 domain-containing protein</fullName>
    </recommendedName>
</protein>
<organism evidence="4 5">
    <name type="scientific">Hibiscus syriacus</name>
    <name type="common">Rose of Sharon</name>
    <dbReference type="NCBI Taxonomy" id="106335"/>
    <lineage>
        <taxon>Eukaryota</taxon>
        <taxon>Viridiplantae</taxon>
        <taxon>Streptophyta</taxon>
        <taxon>Embryophyta</taxon>
        <taxon>Tracheophyta</taxon>
        <taxon>Spermatophyta</taxon>
        <taxon>Magnoliopsida</taxon>
        <taxon>eudicotyledons</taxon>
        <taxon>Gunneridae</taxon>
        <taxon>Pentapetalae</taxon>
        <taxon>rosids</taxon>
        <taxon>malvids</taxon>
        <taxon>Malvales</taxon>
        <taxon>Malvaceae</taxon>
        <taxon>Malvoideae</taxon>
        <taxon>Hibiscus</taxon>
    </lineage>
</organism>
<dbReference type="PANTHER" id="PTHR32295:SF33">
    <property type="entry name" value="PROTEIN IQ-DOMAIN 21"/>
    <property type="match status" value="1"/>
</dbReference>
<evidence type="ECO:0000256" key="2">
    <source>
        <dbReference type="ARBA" id="ARBA00024341"/>
    </source>
</evidence>
<name>A0A6A3B4I2_HIBSY</name>
<accession>A0A6A3B4I2</accession>
<evidence type="ECO:0008006" key="6">
    <source>
        <dbReference type="Google" id="ProtNLM"/>
    </source>
</evidence>
<dbReference type="Proteomes" id="UP000436088">
    <property type="component" value="Unassembled WGS sequence"/>
</dbReference>
<gene>
    <name evidence="4" type="ORF">F3Y22_tig00110319pilonHSYRG00336</name>
</gene>
<comment type="similarity">
    <text evidence="2">Belongs to the IQD family.</text>
</comment>
<comment type="caution">
    <text evidence="4">The sequence shown here is derived from an EMBL/GenBank/DDBJ whole genome shotgun (WGS) entry which is preliminary data.</text>
</comment>
<evidence type="ECO:0000313" key="5">
    <source>
        <dbReference type="Proteomes" id="UP000436088"/>
    </source>
</evidence>